<dbReference type="EMBL" id="JAUSVY010000007">
    <property type="protein sequence ID" value="MDQ0506389.1"/>
    <property type="molecule type" value="Genomic_DNA"/>
</dbReference>
<comment type="caution">
    <text evidence="1">The sequence shown here is derived from an EMBL/GenBank/DDBJ whole genome shotgun (WGS) entry which is preliminary data.</text>
</comment>
<keyword evidence="2" id="KW-1185">Reference proteome</keyword>
<reference evidence="1 2" key="1">
    <citation type="submission" date="2023-07" db="EMBL/GenBank/DDBJ databases">
        <title>Genomic Encyclopedia of Type Strains, Phase IV (KMG-IV): sequencing the most valuable type-strain genomes for metagenomic binning, comparative biology and taxonomic classification.</title>
        <authorList>
            <person name="Goeker M."/>
        </authorList>
    </citation>
    <scope>NUCLEOTIDE SEQUENCE [LARGE SCALE GENOMIC DNA]</scope>
    <source>
        <strain evidence="1 2">DSM 3770</strain>
    </source>
</reference>
<sequence length="159" mass="17578">MNNEAVPSIPFSLQVAGKTVFEGTIFPQVLQEIVKLALQSTIVPERSFPLKVDQAQELLRNVDPKTVEFLRVIAANNGEITFSEMKSVFQITKWVEYSSRFGKGLTRALRTLSKNSSATLVFWDDDEWESANDPDGSVYIDGQALASLQAAFGMNQSAS</sequence>
<evidence type="ECO:0000313" key="1">
    <source>
        <dbReference type="EMBL" id="MDQ0506389.1"/>
    </source>
</evidence>
<gene>
    <name evidence="1" type="ORF">QOZ94_003198</name>
</gene>
<dbReference type="RefSeq" id="WP_237346635.1">
    <property type="nucleotide sequence ID" value="NZ_JABWGX010000021.1"/>
</dbReference>
<accession>A0ABU0LGX6</accession>
<organism evidence="1 2">
    <name type="scientific">Xanthobacter agilis</name>
    <dbReference type="NCBI Taxonomy" id="47492"/>
    <lineage>
        <taxon>Bacteria</taxon>
        <taxon>Pseudomonadati</taxon>
        <taxon>Pseudomonadota</taxon>
        <taxon>Alphaproteobacteria</taxon>
        <taxon>Hyphomicrobiales</taxon>
        <taxon>Xanthobacteraceae</taxon>
        <taxon>Xanthobacter</taxon>
    </lineage>
</organism>
<name>A0ABU0LGX6_XANAG</name>
<evidence type="ECO:0000313" key="2">
    <source>
        <dbReference type="Proteomes" id="UP001241747"/>
    </source>
</evidence>
<dbReference type="Proteomes" id="UP001241747">
    <property type="component" value="Unassembled WGS sequence"/>
</dbReference>
<proteinExistence type="predicted"/>
<protein>
    <submittedName>
        <fullName evidence="1">Uncharacterized protein</fullName>
    </submittedName>
</protein>